<dbReference type="InterPro" id="IPR013151">
    <property type="entry name" value="Immunoglobulin_dom"/>
</dbReference>
<feature type="signal peptide" evidence="12">
    <location>
        <begin position="1"/>
        <end position="25"/>
    </location>
</feature>
<feature type="domain" description="Ig-like" evidence="13">
    <location>
        <begin position="135"/>
        <end position="228"/>
    </location>
</feature>
<feature type="region of interest" description="Disordered" evidence="10">
    <location>
        <begin position="404"/>
        <end position="425"/>
    </location>
</feature>
<sequence length="489" mass="54079">MGASSTGTLHLIVFLLLGLGMRAQAMTTVTAMIGDTVTLPCEANLFGDLNLVSWRVRLTDTSNEQLLSYSPSNSKTEMKNIPEYKDRILLNKNFFLNITDVGIKDERVFSCFTLVGSDIDEVPVALKVYKAPLTPEIMEPAAFLDEGVLQKVGVCVVNNTYPMPNITWQHNDDNVDLNSPDINVTNNGEENVVVTDHYELINVTQEDTGEYTCSEQDNPNIKGGVTVTVHYLTLTMNPNQNISKMVGENITLDCLASSSGTVDVTLMKKNKVYQTPLRLDSLQYMHSGTYTCSARLREVKEMKREKAIMIRVEGKPKITKLTKKIVNNTKVITCVVEGFPKPVVQWSINGTAPREESVKDKKSQWNHKITVQPSENITVTCIATNAHGQDQDTVNLTAMRFKEPEDETLEQDPADPTDEKSDSKTDQAKVIVGVIVGLLIAAVIAGVIYWLYKKKSPTSKTKTNERGTADEIKKINKGDNNHTSGSSAV</sequence>
<dbReference type="InterPro" id="IPR003599">
    <property type="entry name" value="Ig_sub"/>
</dbReference>
<evidence type="ECO:0000256" key="9">
    <source>
        <dbReference type="ARBA" id="ARBA00023319"/>
    </source>
</evidence>
<keyword evidence="7" id="KW-0325">Glycoprotein</keyword>
<evidence type="ECO:0000256" key="2">
    <source>
        <dbReference type="ARBA" id="ARBA00004479"/>
    </source>
</evidence>
<comment type="subcellular location">
    <subcellularLocation>
        <location evidence="3">Cell projection</location>
        <location evidence="3">Axon</location>
    </subcellularLocation>
    <subcellularLocation>
        <location evidence="1">Cell projection</location>
        <location evidence="1">Dendrite</location>
    </subcellularLocation>
    <subcellularLocation>
        <location evidence="2">Membrane</location>
        <topology evidence="2">Single-pass type I membrane protein</topology>
    </subcellularLocation>
</comment>
<evidence type="ECO:0000256" key="12">
    <source>
        <dbReference type="SAM" id="SignalP"/>
    </source>
</evidence>
<feature type="compositionally biased region" description="Basic and acidic residues" evidence="10">
    <location>
        <begin position="462"/>
        <end position="480"/>
    </location>
</feature>
<dbReference type="Proteomes" id="UP000287033">
    <property type="component" value="Unassembled WGS sequence"/>
</dbReference>
<dbReference type="InterPro" id="IPR013098">
    <property type="entry name" value="Ig_I-set"/>
</dbReference>
<dbReference type="InterPro" id="IPR007110">
    <property type="entry name" value="Ig-like_dom"/>
</dbReference>
<protein>
    <recommendedName>
        <fullName evidence="13">Ig-like domain-containing protein</fullName>
    </recommendedName>
</protein>
<gene>
    <name evidence="14" type="ORF">chiPu_0002796</name>
</gene>
<keyword evidence="15" id="KW-1185">Reference proteome</keyword>
<feature type="chain" id="PRO_5019220352" description="Ig-like domain-containing protein" evidence="12">
    <location>
        <begin position="26"/>
        <end position="489"/>
    </location>
</feature>
<dbReference type="GO" id="GO:0030424">
    <property type="term" value="C:axon"/>
    <property type="evidence" value="ECO:0007669"/>
    <property type="project" value="UniProtKB-SubCell"/>
</dbReference>
<comment type="caution">
    <text evidence="14">The sequence shown here is derived from an EMBL/GenBank/DDBJ whole genome shotgun (WGS) entry which is preliminary data.</text>
</comment>
<dbReference type="OMA" id="FACIATH"/>
<evidence type="ECO:0000256" key="8">
    <source>
        <dbReference type="ARBA" id="ARBA00023273"/>
    </source>
</evidence>
<keyword evidence="12" id="KW-0732">Signal</keyword>
<evidence type="ECO:0000256" key="11">
    <source>
        <dbReference type="SAM" id="Phobius"/>
    </source>
</evidence>
<dbReference type="InterPro" id="IPR003598">
    <property type="entry name" value="Ig_sub2"/>
</dbReference>
<evidence type="ECO:0000313" key="15">
    <source>
        <dbReference type="Proteomes" id="UP000287033"/>
    </source>
</evidence>
<accession>A0A401S1Z1</accession>
<dbReference type="InterPro" id="IPR013106">
    <property type="entry name" value="Ig_V-set"/>
</dbReference>
<keyword evidence="8" id="KW-0966">Cell projection</keyword>
<dbReference type="AlphaFoldDB" id="A0A401S1Z1"/>
<evidence type="ECO:0000256" key="7">
    <source>
        <dbReference type="ARBA" id="ARBA00023180"/>
    </source>
</evidence>
<evidence type="ECO:0000256" key="6">
    <source>
        <dbReference type="ARBA" id="ARBA00022989"/>
    </source>
</evidence>
<dbReference type="InterPro" id="IPR036179">
    <property type="entry name" value="Ig-like_dom_sf"/>
</dbReference>
<keyword evidence="4 11" id="KW-0812">Transmembrane</keyword>
<dbReference type="EMBL" id="BEZZ01000056">
    <property type="protein sequence ID" value="GCC24396.1"/>
    <property type="molecule type" value="Genomic_DNA"/>
</dbReference>
<dbReference type="InterPro" id="IPR051116">
    <property type="entry name" value="Surface_Rcpt/Adhesion_Mol"/>
</dbReference>
<dbReference type="SUPFAM" id="SSF48726">
    <property type="entry name" value="Immunoglobulin"/>
    <property type="match status" value="3"/>
</dbReference>
<feature type="transmembrane region" description="Helical" evidence="11">
    <location>
        <begin position="430"/>
        <end position="452"/>
    </location>
</feature>
<reference evidence="14 15" key="1">
    <citation type="journal article" date="2018" name="Nat. Ecol. Evol.">
        <title>Shark genomes provide insights into elasmobranch evolution and the origin of vertebrates.</title>
        <authorList>
            <person name="Hara Y"/>
            <person name="Yamaguchi K"/>
            <person name="Onimaru K"/>
            <person name="Kadota M"/>
            <person name="Koyanagi M"/>
            <person name="Keeley SD"/>
            <person name="Tatsumi K"/>
            <person name="Tanaka K"/>
            <person name="Motone F"/>
            <person name="Kageyama Y"/>
            <person name="Nozu R"/>
            <person name="Adachi N"/>
            <person name="Nishimura O"/>
            <person name="Nakagawa R"/>
            <person name="Tanegashima C"/>
            <person name="Kiyatake I"/>
            <person name="Matsumoto R"/>
            <person name="Murakumo K"/>
            <person name="Nishida K"/>
            <person name="Terakita A"/>
            <person name="Kuratani S"/>
            <person name="Sato K"/>
            <person name="Hyodo S Kuraku.S."/>
        </authorList>
    </citation>
    <scope>NUCLEOTIDE SEQUENCE [LARGE SCALE GENOMIC DNA]</scope>
</reference>
<dbReference type="SMART" id="SM00409">
    <property type="entry name" value="IG"/>
    <property type="match status" value="4"/>
</dbReference>
<evidence type="ECO:0000313" key="14">
    <source>
        <dbReference type="EMBL" id="GCC24396.1"/>
    </source>
</evidence>
<dbReference type="GO" id="GO:0005886">
    <property type="term" value="C:plasma membrane"/>
    <property type="evidence" value="ECO:0007669"/>
    <property type="project" value="TreeGrafter"/>
</dbReference>
<name>A0A401S1Z1_CHIPU</name>
<keyword evidence="11" id="KW-0472">Membrane</keyword>
<dbReference type="GO" id="GO:0007155">
    <property type="term" value="P:cell adhesion"/>
    <property type="evidence" value="ECO:0007669"/>
    <property type="project" value="UniProtKB-KW"/>
</dbReference>
<dbReference type="OrthoDB" id="9945628at2759"/>
<evidence type="ECO:0000256" key="1">
    <source>
        <dbReference type="ARBA" id="ARBA00004279"/>
    </source>
</evidence>
<evidence type="ECO:0000259" key="13">
    <source>
        <dbReference type="PROSITE" id="PS50835"/>
    </source>
</evidence>
<organism evidence="14 15">
    <name type="scientific">Chiloscyllium punctatum</name>
    <name type="common">Brownbanded bambooshark</name>
    <name type="synonym">Hemiscyllium punctatum</name>
    <dbReference type="NCBI Taxonomy" id="137246"/>
    <lineage>
        <taxon>Eukaryota</taxon>
        <taxon>Metazoa</taxon>
        <taxon>Chordata</taxon>
        <taxon>Craniata</taxon>
        <taxon>Vertebrata</taxon>
        <taxon>Chondrichthyes</taxon>
        <taxon>Elasmobranchii</taxon>
        <taxon>Galeomorphii</taxon>
        <taxon>Galeoidea</taxon>
        <taxon>Orectolobiformes</taxon>
        <taxon>Hemiscylliidae</taxon>
        <taxon>Chiloscyllium</taxon>
    </lineage>
</organism>
<evidence type="ECO:0000256" key="4">
    <source>
        <dbReference type="ARBA" id="ARBA00022692"/>
    </source>
</evidence>
<evidence type="ECO:0000256" key="5">
    <source>
        <dbReference type="ARBA" id="ARBA00022889"/>
    </source>
</evidence>
<proteinExistence type="predicted"/>
<dbReference type="GO" id="GO:0030425">
    <property type="term" value="C:dendrite"/>
    <property type="evidence" value="ECO:0007669"/>
    <property type="project" value="UniProtKB-SubCell"/>
</dbReference>
<dbReference type="Pfam" id="PF13895">
    <property type="entry name" value="Ig_2"/>
    <property type="match status" value="1"/>
</dbReference>
<dbReference type="SMART" id="SM00408">
    <property type="entry name" value="IGc2"/>
    <property type="match status" value="3"/>
</dbReference>
<dbReference type="PIRSF" id="PIRSF000615">
    <property type="entry name" value="TyrPK_CSF1-R"/>
    <property type="match status" value="1"/>
</dbReference>
<feature type="region of interest" description="Disordered" evidence="10">
    <location>
        <begin position="458"/>
        <end position="489"/>
    </location>
</feature>
<dbReference type="Pfam" id="PF07679">
    <property type="entry name" value="I-set"/>
    <property type="match status" value="1"/>
</dbReference>
<feature type="compositionally biased region" description="Acidic residues" evidence="10">
    <location>
        <begin position="404"/>
        <end position="416"/>
    </location>
</feature>
<dbReference type="InterPro" id="IPR013783">
    <property type="entry name" value="Ig-like_fold"/>
</dbReference>
<dbReference type="PANTHER" id="PTHR11973">
    <property type="entry name" value="CELL SURFACE GLYCOPROTEIN MUC18-RELATED"/>
    <property type="match status" value="1"/>
</dbReference>
<dbReference type="Pfam" id="PF00047">
    <property type="entry name" value="ig"/>
    <property type="match status" value="1"/>
</dbReference>
<dbReference type="PANTHER" id="PTHR11973:SF2">
    <property type="entry name" value="CD166 ANTIGEN"/>
    <property type="match status" value="1"/>
</dbReference>
<keyword evidence="5" id="KW-0130">Cell adhesion</keyword>
<feature type="domain" description="Ig-like" evidence="13">
    <location>
        <begin position="316"/>
        <end position="397"/>
    </location>
</feature>
<keyword evidence="6 11" id="KW-1133">Transmembrane helix</keyword>
<dbReference type="Gene3D" id="2.60.40.10">
    <property type="entry name" value="Immunoglobulins"/>
    <property type="match status" value="4"/>
</dbReference>
<dbReference type="PROSITE" id="PS50835">
    <property type="entry name" value="IG_LIKE"/>
    <property type="match status" value="3"/>
</dbReference>
<dbReference type="Pfam" id="PF07686">
    <property type="entry name" value="V-set"/>
    <property type="match status" value="1"/>
</dbReference>
<keyword evidence="9" id="KW-0393">Immunoglobulin domain</keyword>
<evidence type="ECO:0000256" key="3">
    <source>
        <dbReference type="ARBA" id="ARBA00004489"/>
    </source>
</evidence>
<feature type="domain" description="Ig-like" evidence="13">
    <location>
        <begin position="247"/>
        <end position="309"/>
    </location>
</feature>
<evidence type="ECO:0000256" key="10">
    <source>
        <dbReference type="SAM" id="MobiDB-lite"/>
    </source>
</evidence>